<dbReference type="EMBL" id="JBHSNS010000010">
    <property type="protein sequence ID" value="MFC5730783.1"/>
    <property type="molecule type" value="Genomic_DNA"/>
</dbReference>
<name>A0ABW0ZKQ5_9ACTN</name>
<evidence type="ECO:0000256" key="1">
    <source>
        <dbReference type="ARBA" id="ARBA00004752"/>
    </source>
</evidence>
<comment type="pathway">
    <text evidence="1 6">Cell wall biogenesis; peptidoglycan biosynthesis.</text>
</comment>
<dbReference type="InterPro" id="IPR050979">
    <property type="entry name" value="LD-transpeptidase"/>
</dbReference>
<evidence type="ECO:0000256" key="6">
    <source>
        <dbReference type="PROSITE-ProRule" id="PRU01373"/>
    </source>
</evidence>
<gene>
    <name evidence="9" type="ORF">ACFPQB_17810</name>
</gene>
<evidence type="ECO:0000256" key="5">
    <source>
        <dbReference type="ARBA" id="ARBA00023316"/>
    </source>
</evidence>
<proteinExistence type="predicted"/>
<dbReference type="Gene3D" id="2.40.440.10">
    <property type="entry name" value="L,D-transpeptidase catalytic domain-like"/>
    <property type="match status" value="1"/>
</dbReference>
<keyword evidence="2 9" id="KW-0808">Transferase</keyword>
<keyword evidence="3 6" id="KW-0133">Cell shape</keyword>
<feature type="region of interest" description="Disordered" evidence="7">
    <location>
        <begin position="34"/>
        <end position="58"/>
    </location>
</feature>
<evidence type="ECO:0000256" key="2">
    <source>
        <dbReference type="ARBA" id="ARBA00022679"/>
    </source>
</evidence>
<evidence type="ECO:0000313" key="10">
    <source>
        <dbReference type="Proteomes" id="UP001596072"/>
    </source>
</evidence>
<sequence>MDQAAARPRMSWPVTLVVLLFAVSALVVAFRGEDEDSARTQSPSSSEKLDLNSLPMSSTKTTIEAAPKDLRPDRVPKGTVVHPKRLVILYDAPDGKPFAKIGPKQFGDTWLPVITRNRDWVQVLLPSRPNGSTGWIRSSQLAEAHSSFLIRVHLGQRTLELFEDNRPVGSWEVAIGAPATPTPVGRTFVLGQIIDDKQPFSPVILPLGSHSDTLDSYGGGPGTVAIHGWTNPSVFGEAVSHGCVRVPDEALALIRTVPIGTPVLVDKN</sequence>
<dbReference type="InterPro" id="IPR038063">
    <property type="entry name" value="Transpep_catalytic_dom"/>
</dbReference>
<dbReference type="RefSeq" id="WP_206056077.1">
    <property type="nucleotide sequence ID" value="NZ_JBHSNS010000010.1"/>
</dbReference>
<evidence type="ECO:0000259" key="8">
    <source>
        <dbReference type="PROSITE" id="PS52029"/>
    </source>
</evidence>
<feature type="domain" description="L,D-TPase catalytic" evidence="8">
    <location>
        <begin position="148"/>
        <end position="266"/>
    </location>
</feature>
<comment type="caution">
    <text evidence="9">The sequence shown here is derived from an EMBL/GenBank/DDBJ whole genome shotgun (WGS) entry which is preliminary data.</text>
</comment>
<dbReference type="Pfam" id="PF03734">
    <property type="entry name" value="YkuD"/>
    <property type="match status" value="1"/>
</dbReference>
<dbReference type="PANTHER" id="PTHR30582">
    <property type="entry name" value="L,D-TRANSPEPTIDASE"/>
    <property type="match status" value="1"/>
</dbReference>
<protein>
    <submittedName>
        <fullName evidence="9">L,D-transpeptidase</fullName>
        <ecNumber evidence="9">2.-.-.-</ecNumber>
    </submittedName>
</protein>
<feature type="active site" description="Proton donor/acceptor" evidence="6">
    <location>
        <position position="227"/>
    </location>
</feature>
<keyword evidence="4 6" id="KW-0573">Peptidoglycan synthesis</keyword>
<dbReference type="SUPFAM" id="SSF141523">
    <property type="entry name" value="L,D-transpeptidase catalytic domain-like"/>
    <property type="match status" value="1"/>
</dbReference>
<evidence type="ECO:0000256" key="3">
    <source>
        <dbReference type="ARBA" id="ARBA00022960"/>
    </source>
</evidence>
<evidence type="ECO:0000313" key="9">
    <source>
        <dbReference type="EMBL" id="MFC5730783.1"/>
    </source>
</evidence>
<evidence type="ECO:0000256" key="4">
    <source>
        <dbReference type="ARBA" id="ARBA00022984"/>
    </source>
</evidence>
<dbReference type="PROSITE" id="PS52029">
    <property type="entry name" value="LD_TPASE"/>
    <property type="match status" value="1"/>
</dbReference>
<reference evidence="10" key="1">
    <citation type="journal article" date="2019" name="Int. J. Syst. Evol. Microbiol.">
        <title>The Global Catalogue of Microorganisms (GCM) 10K type strain sequencing project: providing services to taxonomists for standard genome sequencing and annotation.</title>
        <authorList>
            <consortium name="The Broad Institute Genomics Platform"/>
            <consortium name="The Broad Institute Genome Sequencing Center for Infectious Disease"/>
            <person name="Wu L."/>
            <person name="Ma J."/>
        </authorList>
    </citation>
    <scope>NUCLEOTIDE SEQUENCE [LARGE SCALE GENOMIC DNA]</scope>
    <source>
        <strain evidence="10">YIM 94188</strain>
    </source>
</reference>
<organism evidence="9 10">
    <name type="scientific">Nocardioides vastitatis</name>
    <dbReference type="NCBI Taxonomy" id="2568655"/>
    <lineage>
        <taxon>Bacteria</taxon>
        <taxon>Bacillati</taxon>
        <taxon>Actinomycetota</taxon>
        <taxon>Actinomycetes</taxon>
        <taxon>Propionibacteriales</taxon>
        <taxon>Nocardioidaceae</taxon>
        <taxon>Nocardioides</taxon>
    </lineage>
</organism>
<feature type="active site" description="Nucleophile" evidence="6">
    <location>
        <position position="243"/>
    </location>
</feature>
<keyword evidence="5 6" id="KW-0961">Cell wall biogenesis/degradation</keyword>
<dbReference type="CDD" id="cd16913">
    <property type="entry name" value="YkuD_like"/>
    <property type="match status" value="1"/>
</dbReference>
<accession>A0ABW0ZKQ5</accession>
<dbReference type="GO" id="GO:0016740">
    <property type="term" value="F:transferase activity"/>
    <property type="evidence" value="ECO:0007669"/>
    <property type="project" value="UniProtKB-KW"/>
</dbReference>
<evidence type="ECO:0000256" key="7">
    <source>
        <dbReference type="SAM" id="MobiDB-lite"/>
    </source>
</evidence>
<dbReference type="Proteomes" id="UP001596072">
    <property type="component" value="Unassembled WGS sequence"/>
</dbReference>
<dbReference type="EC" id="2.-.-.-" evidence="9"/>
<dbReference type="InterPro" id="IPR005490">
    <property type="entry name" value="LD_TPept_cat_dom"/>
</dbReference>
<keyword evidence="10" id="KW-1185">Reference proteome</keyword>